<dbReference type="PANTHER" id="PTHR37841">
    <property type="entry name" value="GLR2918 PROTEIN"/>
    <property type="match status" value="1"/>
</dbReference>
<dbReference type="RefSeq" id="WP_132994724.1">
    <property type="nucleotide sequence ID" value="NZ_CP186878.1"/>
</dbReference>
<dbReference type="AlphaFoldDB" id="A0AAX2S3E3"/>
<dbReference type="SUPFAM" id="SSF69360">
    <property type="entry name" value="Cell wall binding repeat"/>
    <property type="match status" value="1"/>
</dbReference>
<dbReference type="SMART" id="SM00671">
    <property type="entry name" value="SEL1"/>
    <property type="match status" value="2"/>
</dbReference>
<proteinExistence type="predicted"/>
<dbReference type="PROSITE" id="PS51257">
    <property type="entry name" value="PROKAR_LIPOPROTEIN"/>
    <property type="match status" value="1"/>
</dbReference>
<reference evidence="2 3" key="1">
    <citation type="submission" date="2019-03" db="EMBL/GenBank/DDBJ databases">
        <title>Horizontal Gene Transfer Machinery in Histophilus somni.</title>
        <authorList>
            <person name="Mostafa Nazari M."/>
            <person name="Liljebjelke K."/>
        </authorList>
    </citation>
    <scope>NUCLEOTIDE SEQUENCE [LARGE SCALE GENOMIC DNA]</scope>
    <source>
        <strain evidence="2 3">UOC-EPH-KLM-04</strain>
    </source>
</reference>
<feature type="coiled-coil region" evidence="1">
    <location>
        <begin position="126"/>
        <end position="179"/>
    </location>
</feature>
<dbReference type="Proteomes" id="UP000297565">
    <property type="component" value="Unassembled WGS sequence"/>
</dbReference>
<evidence type="ECO:0000256" key="1">
    <source>
        <dbReference type="SAM" id="Coils"/>
    </source>
</evidence>
<comment type="caution">
    <text evidence="2">The sequence shown here is derived from an EMBL/GenBank/DDBJ whole genome shotgun (WGS) entry which is preliminary data.</text>
</comment>
<dbReference type="PANTHER" id="PTHR37841:SF1">
    <property type="entry name" value="DUF3298 DOMAIN-CONTAINING PROTEIN"/>
    <property type="match status" value="1"/>
</dbReference>
<evidence type="ECO:0000313" key="2">
    <source>
        <dbReference type="EMBL" id="TEW30424.1"/>
    </source>
</evidence>
<dbReference type="InterPro" id="IPR006597">
    <property type="entry name" value="Sel1-like"/>
</dbReference>
<accession>A0AAX2S3E3</accession>
<dbReference type="EMBL" id="SNRV01000005">
    <property type="protein sequence ID" value="TEW30424.1"/>
    <property type="molecule type" value="Genomic_DNA"/>
</dbReference>
<organism evidence="2 3">
    <name type="scientific">Histophilus somni</name>
    <name type="common">Haemophilus somnus</name>
    <dbReference type="NCBI Taxonomy" id="731"/>
    <lineage>
        <taxon>Bacteria</taxon>
        <taxon>Pseudomonadati</taxon>
        <taxon>Pseudomonadota</taxon>
        <taxon>Gammaproteobacteria</taxon>
        <taxon>Pasteurellales</taxon>
        <taxon>Pasteurellaceae</taxon>
        <taxon>Histophilus</taxon>
    </lineage>
</organism>
<dbReference type="Gene3D" id="1.25.40.10">
    <property type="entry name" value="Tetratricopeptide repeat domain"/>
    <property type="match status" value="1"/>
</dbReference>
<keyword evidence="1" id="KW-0175">Coiled coil</keyword>
<name>A0AAX2S3E3_HISSO</name>
<dbReference type="SUPFAM" id="SSF81901">
    <property type="entry name" value="HCP-like"/>
    <property type="match status" value="1"/>
</dbReference>
<dbReference type="Pfam" id="PF14903">
    <property type="entry name" value="WG_beta_rep"/>
    <property type="match status" value="2"/>
</dbReference>
<evidence type="ECO:0000313" key="3">
    <source>
        <dbReference type="Proteomes" id="UP000297565"/>
    </source>
</evidence>
<protein>
    <recommendedName>
        <fullName evidence="4">KWG Leptospira repeat protein</fullName>
    </recommendedName>
</protein>
<dbReference type="InterPro" id="IPR032774">
    <property type="entry name" value="WG_beta_rep"/>
</dbReference>
<dbReference type="InterPro" id="IPR011990">
    <property type="entry name" value="TPR-like_helical_dom_sf"/>
</dbReference>
<evidence type="ECO:0008006" key="4">
    <source>
        <dbReference type="Google" id="ProtNLM"/>
    </source>
</evidence>
<sequence length="327" mass="37097">MRNLRLLVIFSSLLLYACFDDDLSKCQDRLSKGLELIALSYCEKAADSGSSIAQEIFAKLLLKQGDTKRAVEYFRKLANQKNAAAMFALGEIYEPTDFDKAMFYYKRACDINELKACEKVERFVWKRNQQAKQEAIELEKAKAETATLEKEKLVLQIKAEELRRKREEEQALKQKIGNRKFYNGLAKYKEGNLWGYINQKGEMAIPVQFAYAANFYDGLAAVKTSDGKWGYIYPSGEYAIRPQFSCVFYFSEGLAAVTTTGYGKNCQGGKWGFINKSGNWIIPPVLDGVETVFHDGAAKVIYNGVKGYINRQGSWVDINNSNSNYSR</sequence>
<gene>
    <name evidence="2" type="ORF">E2R48_03675</name>
</gene>